<feature type="non-terminal residue" evidence="1">
    <location>
        <position position="162"/>
    </location>
</feature>
<reference evidence="1" key="1">
    <citation type="submission" date="2022-07" db="EMBL/GenBank/DDBJ databases">
        <title>Phylogenomic reconstructions and comparative analyses of Kickxellomycotina fungi.</title>
        <authorList>
            <person name="Reynolds N.K."/>
            <person name="Stajich J.E."/>
            <person name="Barry K."/>
            <person name="Grigoriev I.V."/>
            <person name="Crous P."/>
            <person name="Smith M.E."/>
        </authorList>
    </citation>
    <scope>NUCLEOTIDE SEQUENCE</scope>
    <source>
        <strain evidence="1">BCRC 34381</strain>
    </source>
</reference>
<gene>
    <name evidence="1" type="ORF">LPJ61_005599</name>
</gene>
<comment type="caution">
    <text evidence="1">The sequence shown here is derived from an EMBL/GenBank/DDBJ whole genome shotgun (WGS) entry which is preliminary data.</text>
</comment>
<organism evidence="1 2">
    <name type="scientific">Coemansia biformis</name>
    <dbReference type="NCBI Taxonomy" id="1286918"/>
    <lineage>
        <taxon>Eukaryota</taxon>
        <taxon>Fungi</taxon>
        <taxon>Fungi incertae sedis</taxon>
        <taxon>Zoopagomycota</taxon>
        <taxon>Kickxellomycotina</taxon>
        <taxon>Kickxellomycetes</taxon>
        <taxon>Kickxellales</taxon>
        <taxon>Kickxellaceae</taxon>
        <taxon>Coemansia</taxon>
    </lineage>
</organism>
<protein>
    <submittedName>
        <fullName evidence="1">Uncharacterized protein</fullName>
    </submittedName>
</protein>
<evidence type="ECO:0000313" key="2">
    <source>
        <dbReference type="Proteomes" id="UP001143981"/>
    </source>
</evidence>
<accession>A0A9W7Y8U2</accession>
<dbReference type="AlphaFoldDB" id="A0A9W7Y8U2"/>
<proteinExistence type="predicted"/>
<sequence length="162" mass="17444">MCALTDDMADSPGLLALALWLFLDMLTWAMAIPRALAGLLVTTLDALEGAALGMVWESQRGSIAGTLRTHRHLEHAAVDARVRPRLESRAVQTGGTEAGAHEWEQALGALVPDMLRLLRAMPLKTDLELAAREQASLVRSLCEKNQELLAALQHSCVAASQA</sequence>
<name>A0A9W7Y8U2_9FUNG</name>
<dbReference type="OrthoDB" id="5573921at2759"/>
<keyword evidence="2" id="KW-1185">Reference proteome</keyword>
<dbReference type="EMBL" id="JANBOI010001963">
    <property type="protein sequence ID" value="KAJ1725867.1"/>
    <property type="molecule type" value="Genomic_DNA"/>
</dbReference>
<evidence type="ECO:0000313" key="1">
    <source>
        <dbReference type="EMBL" id="KAJ1725867.1"/>
    </source>
</evidence>
<dbReference type="Proteomes" id="UP001143981">
    <property type="component" value="Unassembled WGS sequence"/>
</dbReference>